<dbReference type="Proteomes" id="UP001234495">
    <property type="component" value="Unassembled WGS sequence"/>
</dbReference>
<protein>
    <submittedName>
        <fullName evidence="3">Membrane protein YdbS with pleckstrin-like domain</fullName>
    </submittedName>
</protein>
<feature type="domain" description="YdbS-like PH" evidence="2">
    <location>
        <begin position="77"/>
        <end position="153"/>
    </location>
</feature>
<comment type="caution">
    <text evidence="3">The sequence shown here is derived from an EMBL/GenBank/DDBJ whole genome shotgun (WGS) entry which is preliminary data.</text>
</comment>
<dbReference type="InterPro" id="IPR005182">
    <property type="entry name" value="YdbS-like_PH"/>
</dbReference>
<gene>
    <name evidence="3" type="ORF">J2S19_000214</name>
</gene>
<proteinExistence type="predicted"/>
<dbReference type="PANTHER" id="PTHR34473:SF2">
    <property type="entry name" value="UPF0699 TRANSMEMBRANE PROTEIN YDBT"/>
    <property type="match status" value="1"/>
</dbReference>
<feature type="transmembrane region" description="Helical" evidence="1">
    <location>
        <begin position="21"/>
        <end position="41"/>
    </location>
</feature>
<dbReference type="RefSeq" id="WP_307335866.1">
    <property type="nucleotide sequence ID" value="NZ_JAUSUD010000001.1"/>
</dbReference>
<name>A0ABT9ZAJ4_9BACI</name>
<evidence type="ECO:0000313" key="3">
    <source>
        <dbReference type="EMBL" id="MDQ0228964.1"/>
    </source>
</evidence>
<keyword evidence="1" id="KW-0812">Transmembrane</keyword>
<evidence type="ECO:0000313" key="4">
    <source>
        <dbReference type="Proteomes" id="UP001234495"/>
    </source>
</evidence>
<evidence type="ECO:0000259" key="2">
    <source>
        <dbReference type="Pfam" id="PF03703"/>
    </source>
</evidence>
<keyword evidence="1" id="KW-0472">Membrane</keyword>
<keyword evidence="4" id="KW-1185">Reference proteome</keyword>
<evidence type="ECO:0000256" key="1">
    <source>
        <dbReference type="SAM" id="Phobius"/>
    </source>
</evidence>
<keyword evidence="1" id="KW-1133">Transmembrane helix</keyword>
<organism evidence="3 4">
    <name type="scientific">Metabacillus malikii</name>
    <dbReference type="NCBI Taxonomy" id="1504265"/>
    <lineage>
        <taxon>Bacteria</taxon>
        <taxon>Bacillati</taxon>
        <taxon>Bacillota</taxon>
        <taxon>Bacilli</taxon>
        <taxon>Bacillales</taxon>
        <taxon>Bacillaceae</taxon>
        <taxon>Metabacillus</taxon>
    </lineage>
</organism>
<reference evidence="3 4" key="1">
    <citation type="submission" date="2023-07" db="EMBL/GenBank/DDBJ databases">
        <title>Genomic Encyclopedia of Type Strains, Phase IV (KMG-IV): sequencing the most valuable type-strain genomes for metagenomic binning, comparative biology and taxonomic classification.</title>
        <authorList>
            <person name="Goeker M."/>
        </authorList>
    </citation>
    <scope>NUCLEOTIDE SEQUENCE [LARGE SCALE GENOMIC DNA]</scope>
    <source>
        <strain evidence="3 4">DSM 29005</strain>
    </source>
</reference>
<dbReference type="Pfam" id="PF03703">
    <property type="entry name" value="bPH_2"/>
    <property type="match status" value="1"/>
</dbReference>
<accession>A0ABT9ZAJ4</accession>
<feature type="transmembrane region" description="Helical" evidence="1">
    <location>
        <begin position="47"/>
        <end position="71"/>
    </location>
</feature>
<dbReference type="EMBL" id="JAUSUD010000001">
    <property type="protein sequence ID" value="MDQ0228964.1"/>
    <property type="molecule type" value="Genomic_DNA"/>
</dbReference>
<sequence>METMISSPKRKLSKDAVKVWIMKDFITDIIGLIVLAVLFFLDYLFTWPYWIEWIIIGFIILSLLSPVWSIIRSNLLYKNWRYDIDEEFLKLRFGSLIEEHQLVPMTKVQSVTTSQGPLYRRYGLYILKIETMGSIHTIPGLSKQVAFDLRNTIAHYAKIKEVE</sequence>
<dbReference type="PANTHER" id="PTHR34473">
    <property type="entry name" value="UPF0699 TRANSMEMBRANE PROTEIN YDBS"/>
    <property type="match status" value="1"/>
</dbReference>